<dbReference type="PROSITE" id="PS00167">
    <property type="entry name" value="TRP_SYNTHASE_ALPHA"/>
    <property type="match status" value="1"/>
</dbReference>
<feature type="active site" description="Proton acceptor" evidence="9">
    <location>
        <position position="61"/>
    </location>
</feature>
<evidence type="ECO:0000256" key="8">
    <source>
        <dbReference type="ARBA" id="ARBA00049047"/>
    </source>
</evidence>
<feature type="active site" description="Proton acceptor" evidence="9">
    <location>
        <position position="50"/>
    </location>
</feature>
<organism evidence="11 12">
    <name type="scientific">Shewanella algicola</name>
    <dbReference type="NCBI Taxonomy" id="640633"/>
    <lineage>
        <taxon>Bacteria</taxon>
        <taxon>Pseudomonadati</taxon>
        <taxon>Pseudomonadota</taxon>
        <taxon>Gammaproteobacteria</taxon>
        <taxon>Alteromonadales</taxon>
        <taxon>Shewanellaceae</taxon>
        <taxon>Shewanella</taxon>
    </lineage>
</organism>
<comment type="catalytic activity">
    <reaction evidence="8 9">
        <text>(1S,2R)-1-C-(indol-3-yl)glycerol 3-phosphate + L-serine = D-glyceraldehyde 3-phosphate + L-tryptophan + H2O</text>
        <dbReference type="Rhea" id="RHEA:10532"/>
        <dbReference type="ChEBI" id="CHEBI:15377"/>
        <dbReference type="ChEBI" id="CHEBI:33384"/>
        <dbReference type="ChEBI" id="CHEBI:57912"/>
        <dbReference type="ChEBI" id="CHEBI:58866"/>
        <dbReference type="ChEBI" id="CHEBI:59776"/>
        <dbReference type="EC" id="4.2.1.20"/>
    </reaction>
</comment>
<keyword evidence="6 9" id="KW-0057">Aromatic amino acid biosynthesis</keyword>
<evidence type="ECO:0000256" key="9">
    <source>
        <dbReference type="HAMAP-Rule" id="MF_00131"/>
    </source>
</evidence>
<dbReference type="FunFam" id="3.20.20.70:FF:000037">
    <property type="entry name" value="Tryptophan synthase alpha chain"/>
    <property type="match status" value="1"/>
</dbReference>
<keyword evidence="5 9" id="KW-0822">Tryptophan biosynthesis</keyword>
<dbReference type="CDD" id="cd04724">
    <property type="entry name" value="Tryptophan_synthase_alpha"/>
    <property type="match status" value="1"/>
</dbReference>
<comment type="pathway">
    <text evidence="2 9">Amino-acid biosynthesis; L-tryptophan biosynthesis; L-tryptophan from chorismate: step 5/5.</text>
</comment>
<name>A0A9X1Z8Z1_9GAMM</name>
<sequence length="267" mass="27628">MSNRYQATFAALKAQQKGAFVPFVTIGDPDLELSLKIIQTLVDNGADALELGFPFSDPLADGPVIQGANLRSLAAGTKPDDCFELIANIRAQHPDLPIGLLLYANLVFANGIDAFYAKAQAVGVDSVLIADVPVEESAPFGQAAKAHGIAPIFIAPPNADADTLKLVSGSGEGYTYLLSRAGVTGTESKAGQPIENILAQLAEFNAPPPLLGFGIAEPEQVRAAISAGAAGAISGSAVVKIIEAHQHDEATLLAKLAEFTRAMKAAT</sequence>
<evidence type="ECO:0000256" key="3">
    <source>
        <dbReference type="ARBA" id="ARBA00011270"/>
    </source>
</evidence>
<accession>A0A9X1Z8Z1</accession>
<comment type="caution">
    <text evidence="11">The sequence shown here is derived from an EMBL/GenBank/DDBJ whole genome shotgun (WGS) entry which is preliminary data.</text>
</comment>
<evidence type="ECO:0000256" key="7">
    <source>
        <dbReference type="ARBA" id="ARBA00023239"/>
    </source>
</evidence>
<dbReference type="GO" id="GO:0004834">
    <property type="term" value="F:tryptophan synthase activity"/>
    <property type="evidence" value="ECO:0007669"/>
    <property type="project" value="UniProtKB-UniRule"/>
</dbReference>
<dbReference type="AlphaFoldDB" id="A0A9X1Z8Z1"/>
<comment type="function">
    <text evidence="1 9">The alpha subunit is responsible for the aldol cleavage of indoleglycerol phosphate to indole and glyceraldehyde 3-phosphate.</text>
</comment>
<evidence type="ECO:0000256" key="4">
    <source>
        <dbReference type="ARBA" id="ARBA00022605"/>
    </source>
</evidence>
<evidence type="ECO:0000256" key="10">
    <source>
        <dbReference type="RuleBase" id="RU003662"/>
    </source>
</evidence>
<evidence type="ECO:0000313" key="12">
    <source>
        <dbReference type="Proteomes" id="UP001139408"/>
    </source>
</evidence>
<keyword evidence="7 9" id="KW-0456">Lyase</keyword>
<keyword evidence="12" id="KW-1185">Reference proteome</keyword>
<evidence type="ECO:0000256" key="5">
    <source>
        <dbReference type="ARBA" id="ARBA00022822"/>
    </source>
</evidence>
<reference evidence="11" key="1">
    <citation type="submission" date="2022-01" db="EMBL/GenBank/DDBJ databases">
        <title>Whole genome-based taxonomy of the Shewanellaceae.</title>
        <authorList>
            <person name="Martin-Rodriguez A.J."/>
        </authorList>
    </citation>
    <scope>NUCLEOTIDE SEQUENCE</scope>
    <source>
        <strain evidence="11">DSM 23803</strain>
    </source>
</reference>
<dbReference type="InterPro" id="IPR002028">
    <property type="entry name" value="Trp_synthase_suA"/>
</dbReference>
<evidence type="ECO:0000256" key="6">
    <source>
        <dbReference type="ARBA" id="ARBA00023141"/>
    </source>
</evidence>
<dbReference type="PANTHER" id="PTHR43406:SF1">
    <property type="entry name" value="TRYPTOPHAN SYNTHASE ALPHA CHAIN, CHLOROPLASTIC"/>
    <property type="match status" value="1"/>
</dbReference>
<dbReference type="Proteomes" id="UP001139408">
    <property type="component" value="Unassembled WGS sequence"/>
</dbReference>
<evidence type="ECO:0000256" key="1">
    <source>
        <dbReference type="ARBA" id="ARBA00003365"/>
    </source>
</evidence>
<dbReference type="EC" id="4.2.1.20" evidence="9"/>
<dbReference type="InterPro" id="IPR013785">
    <property type="entry name" value="Aldolase_TIM"/>
</dbReference>
<protein>
    <recommendedName>
        <fullName evidence="9">Tryptophan synthase alpha chain</fullName>
        <ecNumber evidence="9">4.2.1.20</ecNumber>
    </recommendedName>
</protein>
<keyword evidence="4 9" id="KW-0028">Amino-acid biosynthesis</keyword>
<dbReference type="RefSeq" id="WP_188925963.1">
    <property type="nucleotide sequence ID" value="NZ_BMQI01000035.1"/>
</dbReference>
<comment type="similarity">
    <text evidence="9 10">Belongs to the TrpA family.</text>
</comment>
<dbReference type="InterPro" id="IPR018204">
    <property type="entry name" value="Trp_synthase_alpha_AS"/>
</dbReference>
<dbReference type="Pfam" id="PF00290">
    <property type="entry name" value="Trp_syntA"/>
    <property type="match status" value="1"/>
</dbReference>
<dbReference type="InterPro" id="IPR011060">
    <property type="entry name" value="RibuloseP-bd_barrel"/>
</dbReference>
<evidence type="ECO:0000313" key="11">
    <source>
        <dbReference type="EMBL" id="MCL1106259.1"/>
    </source>
</evidence>
<comment type="subunit">
    <text evidence="3 9">Tetramer of two alpha and two beta chains.</text>
</comment>
<dbReference type="SUPFAM" id="SSF51366">
    <property type="entry name" value="Ribulose-phoshate binding barrel"/>
    <property type="match status" value="1"/>
</dbReference>
<proteinExistence type="inferred from homology"/>
<dbReference type="HAMAP" id="MF_00131">
    <property type="entry name" value="Trp_synth_alpha"/>
    <property type="match status" value="1"/>
</dbReference>
<dbReference type="EMBL" id="JAKILJ010000030">
    <property type="protein sequence ID" value="MCL1106259.1"/>
    <property type="molecule type" value="Genomic_DNA"/>
</dbReference>
<dbReference type="NCBIfam" id="TIGR00262">
    <property type="entry name" value="trpA"/>
    <property type="match status" value="1"/>
</dbReference>
<dbReference type="Gene3D" id="3.20.20.70">
    <property type="entry name" value="Aldolase class I"/>
    <property type="match status" value="1"/>
</dbReference>
<evidence type="ECO:0000256" key="2">
    <source>
        <dbReference type="ARBA" id="ARBA00004733"/>
    </source>
</evidence>
<gene>
    <name evidence="9 11" type="primary">trpA</name>
    <name evidence="11" type="ORF">L2749_13495</name>
</gene>
<dbReference type="GO" id="GO:0005829">
    <property type="term" value="C:cytosol"/>
    <property type="evidence" value="ECO:0007669"/>
    <property type="project" value="TreeGrafter"/>
</dbReference>
<dbReference type="PANTHER" id="PTHR43406">
    <property type="entry name" value="TRYPTOPHAN SYNTHASE, ALPHA CHAIN"/>
    <property type="match status" value="1"/>
</dbReference>